<reference evidence="3 5" key="2">
    <citation type="submission" date="2018-11" db="EMBL/GenBank/DDBJ databases">
        <authorList>
            <consortium name="Pathogen Informatics"/>
        </authorList>
    </citation>
    <scope>NUCLEOTIDE SEQUENCE [LARGE SCALE GENOMIC DNA]</scope>
</reference>
<evidence type="ECO:0000313" key="4">
    <source>
        <dbReference type="Proteomes" id="UP000038040"/>
    </source>
</evidence>
<gene>
    <name evidence="3" type="ORF">DME_LOCUS4848</name>
</gene>
<evidence type="ECO:0000259" key="2">
    <source>
        <dbReference type="Pfam" id="PF05193"/>
    </source>
</evidence>
<dbReference type="SUPFAM" id="SSF63411">
    <property type="entry name" value="LuxS/MPP-like metallohydrolase"/>
    <property type="match status" value="3"/>
</dbReference>
<dbReference type="GO" id="GO:0046872">
    <property type="term" value="F:metal ion binding"/>
    <property type="evidence" value="ECO:0007669"/>
    <property type="project" value="InterPro"/>
</dbReference>
<reference evidence="6" key="1">
    <citation type="submission" date="2016-04" db="UniProtKB">
        <authorList>
            <consortium name="WormBaseParasite"/>
        </authorList>
    </citation>
    <scope>IDENTIFICATION</scope>
</reference>
<dbReference type="OrthoDB" id="5809639at2759"/>
<dbReference type="WBParaSite" id="DME_0000048801-mRNA-1">
    <property type="protein sequence ID" value="DME_0000048801-mRNA-1"/>
    <property type="gene ID" value="DME_0000048801"/>
</dbReference>
<proteinExistence type="predicted"/>
<keyword evidence="5" id="KW-1185">Reference proteome</keyword>
<dbReference type="Pfam" id="PF05193">
    <property type="entry name" value="Peptidase_M16_C"/>
    <property type="match status" value="1"/>
</dbReference>
<protein>
    <submittedName>
        <fullName evidence="6">Peptidase_M16_C domain-containing protein</fullName>
    </submittedName>
</protein>
<evidence type="ECO:0000313" key="3">
    <source>
        <dbReference type="EMBL" id="VDN54875.1"/>
    </source>
</evidence>
<feature type="domain" description="Peptidase M16 N-terminal" evidence="1">
    <location>
        <begin position="69"/>
        <end position="154"/>
    </location>
</feature>
<dbReference type="FunFam" id="3.30.830.10:FF:000015">
    <property type="entry name" value="Putative zinc metalloprotease"/>
    <property type="match status" value="1"/>
</dbReference>
<dbReference type="STRING" id="318479.A0A158Q2N2"/>
<dbReference type="Pfam" id="PF00675">
    <property type="entry name" value="Peptidase_M16"/>
    <property type="match status" value="1"/>
</dbReference>
<dbReference type="InterPro" id="IPR011249">
    <property type="entry name" value="Metalloenz_LuxS/M16"/>
</dbReference>
<sequence>MQRSANCFAASAIHRQNFGSNHDLWKIINEIKIFDEIPLKIYASNRSKLNVAFADVPGPIVHGIISLVTETNTNDGLPHTLEHLVFTGCHHHPYSFDLLANRCLAAGSNAWTDQDHTAYTLSTVGNKGFLKAFPTYMRYILSPTLTDSQFLTEVHHINGDGHNGGVVYCEMQDVESDFTSIIDRKRRELMYPEGDSTISHSFLLNRCPYRVETGGRLENLRFCTIEKVRQFHKHFYHLNNLLIIICGIVDSSAILKALSNVESEMMQHIPNTFSKPFQNKYPPIDGNREAVIKYPSDDEDNGTVQISWFIADEIDLYRASALDNLIEYLGSTVASPLERDFIQLTDSFAGTVDFSFVERPQSELLLQFGNVPIAKLPLIKDRLFSKTIVEHCDGNNFNMERMKVIINDNIRDCISQLESSIVDTVSHSLIFHQLYGNTGEELDARLNSPVVLKKLLNEPPNFWANLVKRYLNTSCETKRIEKQREDLGESGLLECDKKLQQAVYVNSVICYFLSYLIVISINFLNFFDILVNEPTCTELTHFTVNDLDNFELFRINTFRDHSFFGNTPFMYYLHECSSKFIRLYLIWDTIDISFETRVWLEVFTRLVFTSSAMVDDKIIPYDELTNWRQKDLSNYGFDYGISKNSLIINSSNFQALEEDHINLQKWVQIIFKELFFDDERIKILLKTLIAENDSLKFEGDVVCHSLIDNIFYKKDSNHRLTSPLILNNFYKEVLNHFSEDNSLIIEKLKKARSCLLNAPLNIHIDCSENFLDEAEKLKDLQQIHNISVNRDGKISFQDTPAIFQNTNSLSKQKLLAMGCIDSSFMYQVIGFNHNWRMDEYMSVLLFAGYLSQDEGILWREIRSKGLAYNARITLNLDSQIRFLLYRSSQIVTAYEAAKNATLLALENDICEEKFESAKRSLICQIIEKEDTLFKATRQRIYNLLHGRNDSFVRELCNHIWYAKSDEVKHRAVPYFHALFNEKQCSRAIVVPISKLNEVKEHFIGAEVITMDDLFQKYTFNDGFVF</sequence>
<evidence type="ECO:0000313" key="5">
    <source>
        <dbReference type="Proteomes" id="UP000274756"/>
    </source>
</evidence>
<accession>A0A158Q2N2</accession>
<dbReference type="EMBL" id="UYYG01001151">
    <property type="protein sequence ID" value="VDN54875.1"/>
    <property type="molecule type" value="Genomic_DNA"/>
</dbReference>
<dbReference type="Proteomes" id="UP000038040">
    <property type="component" value="Unplaced"/>
</dbReference>
<dbReference type="PANTHER" id="PTHR43016:SF16">
    <property type="entry name" value="METALLOPROTEASE, PUTATIVE (AFU_ORTHOLOGUE AFUA_4G07610)-RELATED"/>
    <property type="match status" value="1"/>
</dbReference>
<name>A0A158Q2N2_DRAME</name>
<dbReference type="PANTHER" id="PTHR43016">
    <property type="entry name" value="PRESEQUENCE PROTEASE"/>
    <property type="match status" value="1"/>
</dbReference>
<dbReference type="Gene3D" id="3.30.830.10">
    <property type="entry name" value="Metalloenzyme, LuxS/M16 peptidase-like"/>
    <property type="match status" value="4"/>
</dbReference>
<dbReference type="InterPro" id="IPR007863">
    <property type="entry name" value="Peptidase_M16_C"/>
</dbReference>
<dbReference type="InterPro" id="IPR011765">
    <property type="entry name" value="Pept_M16_N"/>
</dbReference>
<feature type="domain" description="Peptidase M16 C-terminal" evidence="2">
    <location>
        <begin position="224"/>
        <end position="341"/>
    </location>
</feature>
<evidence type="ECO:0000259" key="1">
    <source>
        <dbReference type="Pfam" id="PF00675"/>
    </source>
</evidence>
<evidence type="ECO:0000313" key="6">
    <source>
        <dbReference type="WBParaSite" id="DME_0000048801-mRNA-1"/>
    </source>
</evidence>
<organism evidence="4 6">
    <name type="scientific">Dracunculus medinensis</name>
    <name type="common">Guinea worm</name>
    <dbReference type="NCBI Taxonomy" id="318479"/>
    <lineage>
        <taxon>Eukaryota</taxon>
        <taxon>Metazoa</taxon>
        <taxon>Ecdysozoa</taxon>
        <taxon>Nematoda</taxon>
        <taxon>Chromadorea</taxon>
        <taxon>Rhabditida</taxon>
        <taxon>Spirurina</taxon>
        <taxon>Dracunculoidea</taxon>
        <taxon>Dracunculidae</taxon>
        <taxon>Dracunculus</taxon>
    </lineage>
</organism>
<dbReference type="AlphaFoldDB" id="A0A158Q2N2"/>
<dbReference type="Proteomes" id="UP000274756">
    <property type="component" value="Unassembled WGS sequence"/>
</dbReference>